<proteinExistence type="predicted"/>
<dbReference type="EMBL" id="JABCUS010000007">
    <property type="protein sequence ID" value="NMX03117.1"/>
    <property type="molecule type" value="Genomic_DNA"/>
</dbReference>
<reference evidence="4 5" key="1">
    <citation type="submission" date="2020-04" db="EMBL/GenBank/DDBJ databases">
        <title>Antimicrobial susceptibility and clonality of vaginal-derived multi-drug resistant Mobiluncus isolates in China.</title>
        <authorList>
            <person name="Zhang X."/>
        </authorList>
    </citation>
    <scope>NUCLEOTIDE SEQUENCE [LARGE SCALE GENOMIC DNA]</scope>
    <source>
        <strain evidence="3 4">12</strain>
        <strain evidence="2 5">13</strain>
    </source>
</reference>
<evidence type="ECO:0000313" key="4">
    <source>
        <dbReference type="Proteomes" id="UP000575397"/>
    </source>
</evidence>
<gene>
    <name evidence="3" type="ORF">HHJ77_03995</name>
    <name evidence="2" type="ORF">HHJ78_02145</name>
</gene>
<evidence type="ECO:0000313" key="5">
    <source>
        <dbReference type="Proteomes" id="UP000578252"/>
    </source>
</evidence>
<name>A0A2X1RYE7_9ACTO</name>
<dbReference type="OrthoDB" id="5148041at2"/>
<dbReference type="EMBL" id="JABCUR010000002">
    <property type="protein sequence ID" value="NMW64361.1"/>
    <property type="molecule type" value="Genomic_DNA"/>
</dbReference>
<evidence type="ECO:0000313" key="2">
    <source>
        <dbReference type="EMBL" id="NMW64361.1"/>
    </source>
</evidence>
<dbReference type="AlphaFoldDB" id="A0A2X1RYE7"/>
<feature type="coiled-coil region" evidence="1">
    <location>
        <begin position="46"/>
        <end position="109"/>
    </location>
</feature>
<comment type="caution">
    <text evidence="3">The sequence shown here is derived from an EMBL/GenBank/DDBJ whole genome shotgun (WGS) entry which is preliminary data.</text>
</comment>
<dbReference type="RefSeq" id="WP_004012498.1">
    <property type="nucleotide sequence ID" value="NZ_JABCUR010000002.1"/>
</dbReference>
<dbReference type="Proteomes" id="UP000575397">
    <property type="component" value="Unassembled WGS sequence"/>
</dbReference>
<evidence type="ECO:0000256" key="1">
    <source>
        <dbReference type="SAM" id="Coils"/>
    </source>
</evidence>
<protein>
    <submittedName>
        <fullName evidence="3">Uncharacterized protein</fullName>
    </submittedName>
</protein>
<evidence type="ECO:0000313" key="3">
    <source>
        <dbReference type="EMBL" id="NMX03117.1"/>
    </source>
</evidence>
<organism evidence="3 4">
    <name type="scientific">Mobiluncus mulieris</name>
    <dbReference type="NCBI Taxonomy" id="2052"/>
    <lineage>
        <taxon>Bacteria</taxon>
        <taxon>Bacillati</taxon>
        <taxon>Actinomycetota</taxon>
        <taxon>Actinomycetes</taxon>
        <taxon>Actinomycetales</taxon>
        <taxon>Actinomycetaceae</taxon>
        <taxon>Mobiluncus</taxon>
    </lineage>
</organism>
<keyword evidence="1" id="KW-0175">Coiled coil</keyword>
<accession>A0A2X1RYE7</accession>
<dbReference type="Proteomes" id="UP000578252">
    <property type="component" value="Unassembled WGS sequence"/>
</dbReference>
<sequence>MKNVSSYKVAGAISIATCIIGLCTAAYFNASPRDVPTVDSQNLQVLAKAEETLNESLRKAKLQMKQELEEIKREYTLPPEGTFEAKHSFKELQDQLQQVQAQKTERTANQNKFEVQEVWYEPGYFKSDALVQWQCAWLKSAVQNQEAGKSDEVQKAIQILLGFKESKDIKMFPDYDRFLEDNVTPLQAGNTAPAREFLNSGYSCVAQNQLK</sequence>